<dbReference type="InterPro" id="IPR001965">
    <property type="entry name" value="Znf_PHD"/>
</dbReference>
<keyword evidence="2" id="KW-0863">Zinc-finger</keyword>
<evidence type="ECO:0000259" key="5">
    <source>
        <dbReference type="SMART" id="SM00249"/>
    </source>
</evidence>
<dbReference type="InterPro" id="IPR013083">
    <property type="entry name" value="Znf_RING/FYVE/PHD"/>
</dbReference>
<proteinExistence type="predicted"/>
<comment type="caution">
    <text evidence="6">The sequence shown here is derived from an EMBL/GenBank/DDBJ whole genome shotgun (WGS) entry which is preliminary data.</text>
</comment>
<evidence type="ECO:0000256" key="2">
    <source>
        <dbReference type="ARBA" id="ARBA00022771"/>
    </source>
</evidence>
<evidence type="ECO:0000256" key="4">
    <source>
        <dbReference type="SAM" id="MobiDB-lite"/>
    </source>
</evidence>
<dbReference type="InterPro" id="IPR046496">
    <property type="entry name" value="DUF6589"/>
</dbReference>
<evidence type="ECO:0000256" key="3">
    <source>
        <dbReference type="ARBA" id="ARBA00022833"/>
    </source>
</evidence>
<feature type="domain" description="Zinc finger PHD-type" evidence="5">
    <location>
        <begin position="637"/>
        <end position="686"/>
    </location>
</feature>
<feature type="region of interest" description="Disordered" evidence="4">
    <location>
        <begin position="249"/>
        <end position="270"/>
    </location>
</feature>
<dbReference type="Proteomes" id="UP000683360">
    <property type="component" value="Unassembled WGS sequence"/>
</dbReference>
<dbReference type="SUPFAM" id="SSF57903">
    <property type="entry name" value="FYVE/PHD zinc finger"/>
    <property type="match status" value="1"/>
</dbReference>
<keyword evidence="1" id="KW-0479">Metal-binding</keyword>
<dbReference type="InterPro" id="IPR011011">
    <property type="entry name" value="Znf_FYVE_PHD"/>
</dbReference>
<gene>
    <name evidence="6" type="ORF">MEDL_28679</name>
</gene>
<organism evidence="6 7">
    <name type="scientific">Mytilus edulis</name>
    <name type="common">Blue mussel</name>
    <dbReference type="NCBI Taxonomy" id="6550"/>
    <lineage>
        <taxon>Eukaryota</taxon>
        <taxon>Metazoa</taxon>
        <taxon>Spiralia</taxon>
        <taxon>Lophotrochozoa</taxon>
        <taxon>Mollusca</taxon>
        <taxon>Bivalvia</taxon>
        <taxon>Autobranchia</taxon>
        <taxon>Pteriomorphia</taxon>
        <taxon>Mytilida</taxon>
        <taxon>Mytiloidea</taxon>
        <taxon>Mytilidae</taxon>
        <taxon>Mytilinae</taxon>
        <taxon>Mytilus</taxon>
    </lineage>
</organism>
<dbReference type="Gene3D" id="3.30.40.10">
    <property type="entry name" value="Zinc/RING finger domain, C3HC4 (zinc finger)"/>
    <property type="match status" value="1"/>
</dbReference>
<evidence type="ECO:0000313" key="6">
    <source>
        <dbReference type="EMBL" id="CAG2214850.1"/>
    </source>
</evidence>
<keyword evidence="3" id="KW-0862">Zinc</keyword>
<dbReference type="SMART" id="SM00249">
    <property type="entry name" value="PHD"/>
    <property type="match status" value="1"/>
</dbReference>
<accession>A0A8S3S8Y9</accession>
<dbReference type="Pfam" id="PF20231">
    <property type="entry name" value="DUF6589"/>
    <property type="match status" value="1"/>
</dbReference>
<reference evidence="6" key="1">
    <citation type="submission" date="2021-03" db="EMBL/GenBank/DDBJ databases">
        <authorList>
            <person name="Bekaert M."/>
        </authorList>
    </citation>
    <scope>NUCLEOTIDE SEQUENCE</scope>
</reference>
<name>A0A8S3S8Y9_MYTED</name>
<dbReference type="AlphaFoldDB" id="A0A8S3S8Y9"/>
<sequence>MKQFVQSSKKLQLKGKKHSSFGYKRTASIYLSASRYSNVFKTLIKNSKAARTAFKNIMVGEIKKEVSELCKAKHDTVWRSGSKNGINAFNQFSWDSAVEETKRFCPLLVAAVSSSLSNNINLQRKFGKTQVSLLPNLGCILGQIVFARKPYTMKFLQEMIGLQMWMSGTSRKAFTRLNHLGITLGTDATRGAVDKIRQGFSKDLTEMKEHLTRNNRAAVQIRRRLFDEEDEEGDGEGVAILDDTLPYAEESDNEDANPNNGRDEDATSLNDTIPFEDEDEVEAILADDLQEAVMITPAERQGLEEVNEVDNEEEVPENELCLYSLVFDNVNKHLHAKQTSRDKGNIMKNMVQAYAAVDRIPTGHLDDKQPTPAEVAEIPCTVFLTNEEEVKTIRLDYVQQVKEVLVANIPCFQNLEYEDCRVHLYEQHSSRKSNLIPLGVLDKDEARIAEMVDIMEDYHQYVPGTRDENPVIIPLFGDGLSVERGFDAQDARINAGDPWQQLQGLHPSIQEWHKRGILLQDTFRLLYSQKSARSAGSLSYIRNSYRQINVKEKVSACFNEATELLRFSTTAYIVASALTFMNCASIDDIPTDLQTQQDDLLLYMSEIAEKIVEMCFLPPNTVSILNANTSQKDIYKYCVCKNDIEEDMIRCNNKKCNRGKWFHYSCKDITNDEILSEEWYCCQVCKVSQTSSEVKDDLVYEYSQMLLWRGIGEMIRHKAIRSNNGPKMLMYWKEDMVEFFKMGHTKYFLCGHRLLMDTHGALSLRIAKQLTWNRTVNVHGGVNRNIEMDLQMEFFNKELKESLKDAGETFQKRPWQDMGKWLVSQNN</sequence>
<dbReference type="EMBL" id="CAJPWZ010001427">
    <property type="protein sequence ID" value="CAG2214850.1"/>
    <property type="molecule type" value="Genomic_DNA"/>
</dbReference>
<evidence type="ECO:0000256" key="1">
    <source>
        <dbReference type="ARBA" id="ARBA00022723"/>
    </source>
</evidence>
<keyword evidence="7" id="KW-1185">Reference proteome</keyword>
<protein>
    <recommendedName>
        <fullName evidence="5">Zinc finger PHD-type domain-containing protein</fullName>
    </recommendedName>
</protein>
<dbReference type="GO" id="GO:0008270">
    <property type="term" value="F:zinc ion binding"/>
    <property type="evidence" value="ECO:0007669"/>
    <property type="project" value="UniProtKB-KW"/>
</dbReference>
<evidence type="ECO:0000313" key="7">
    <source>
        <dbReference type="Proteomes" id="UP000683360"/>
    </source>
</evidence>
<dbReference type="OrthoDB" id="5952546at2759"/>